<keyword evidence="4" id="KW-0067">ATP-binding</keyword>
<evidence type="ECO:0000256" key="1">
    <source>
        <dbReference type="ARBA" id="ARBA00022741"/>
    </source>
</evidence>
<dbReference type="GO" id="GO:0005634">
    <property type="term" value="C:nucleus"/>
    <property type="evidence" value="ECO:0007669"/>
    <property type="project" value="TreeGrafter"/>
</dbReference>
<protein>
    <submittedName>
        <fullName evidence="7">DEAD/DEAH box helicase</fullName>
    </submittedName>
</protein>
<dbReference type="PANTHER" id="PTHR47961">
    <property type="entry name" value="DNA POLYMERASE THETA, PUTATIVE (AFU_ORTHOLOGUE AFUA_1G05260)-RELATED"/>
    <property type="match status" value="1"/>
</dbReference>
<evidence type="ECO:0000259" key="6">
    <source>
        <dbReference type="PROSITE" id="PS51194"/>
    </source>
</evidence>
<dbReference type="Pfam" id="PF02889">
    <property type="entry name" value="Sec63"/>
    <property type="match status" value="1"/>
</dbReference>
<dbReference type="InterPro" id="IPR001650">
    <property type="entry name" value="Helicase_C-like"/>
</dbReference>
<keyword evidence="3 7" id="KW-0347">Helicase</keyword>
<dbReference type="InterPro" id="IPR011545">
    <property type="entry name" value="DEAD/DEAH_box_helicase_dom"/>
</dbReference>
<feature type="domain" description="Helicase C-terminal" evidence="6">
    <location>
        <begin position="319"/>
        <end position="524"/>
    </location>
</feature>
<keyword evidence="1" id="KW-0547">Nucleotide-binding</keyword>
<dbReference type="STRING" id="148818.A0A4Q9L7Q4"/>
<dbReference type="AlphaFoldDB" id="A0A4Q9L7Q4"/>
<dbReference type="SUPFAM" id="SSF158702">
    <property type="entry name" value="Sec63 N-terminal domain-like"/>
    <property type="match status" value="1"/>
</dbReference>
<dbReference type="Pfam" id="PF23445">
    <property type="entry name" value="WHD_SNRNP200"/>
    <property type="match status" value="1"/>
</dbReference>
<dbReference type="Pfam" id="PF00270">
    <property type="entry name" value="DEAD"/>
    <property type="match status" value="1"/>
</dbReference>
<dbReference type="InterPro" id="IPR057842">
    <property type="entry name" value="WH_MER3"/>
</dbReference>
<dbReference type="InterPro" id="IPR004179">
    <property type="entry name" value="Sec63-dom"/>
</dbReference>
<dbReference type="PANTHER" id="PTHR47961:SF4">
    <property type="entry name" value="ACTIVATING SIGNAL COINTEGRATOR 1 COMPLEX SUBUNIT 3"/>
    <property type="match status" value="1"/>
</dbReference>
<reference evidence="7 8" key="1">
    <citation type="submission" date="2017-12" db="EMBL/GenBank/DDBJ databases">
        <authorList>
            <person name="Pombert J.-F."/>
            <person name="Haag K.L."/>
            <person name="Ebert D."/>
        </authorList>
    </citation>
    <scope>NUCLEOTIDE SEQUENCE [LARGE SCALE GENOMIC DNA]</scope>
    <source>
        <strain evidence="7">BE-OM-2</strain>
    </source>
</reference>
<dbReference type="SMART" id="SM00973">
    <property type="entry name" value="Sec63"/>
    <property type="match status" value="1"/>
</dbReference>
<organism evidence="7 8">
    <name type="scientific">Hamiltosporidium magnivora</name>
    <dbReference type="NCBI Taxonomy" id="148818"/>
    <lineage>
        <taxon>Eukaryota</taxon>
        <taxon>Fungi</taxon>
        <taxon>Fungi incertae sedis</taxon>
        <taxon>Microsporidia</taxon>
        <taxon>Dubosqiidae</taxon>
        <taxon>Hamiltosporidium</taxon>
    </lineage>
</organism>
<gene>
    <name evidence="7" type="ORF">CWI36_1015p0010</name>
</gene>
<accession>A0A4Q9L7Q4</accession>
<dbReference type="Gene3D" id="1.10.10.10">
    <property type="entry name" value="Winged helix-like DNA-binding domain superfamily/Winged helix DNA-binding domain"/>
    <property type="match status" value="1"/>
</dbReference>
<dbReference type="InterPro" id="IPR014001">
    <property type="entry name" value="Helicase_ATP-bd"/>
</dbReference>
<dbReference type="FunFam" id="3.40.50.300:FF:003287">
    <property type="entry name" value="U5 small nuclear ribonucleoprotein 200 kDa helicase"/>
    <property type="match status" value="1"/>
</dbReference>
<sequence length="1106" mass="130528">MEDLIEKFSKKFKITKMETKNLIRQSLLQNNYEEEVSNLIGYENMDSIIYICKNRDLFLNTKKEESEFIWPGEEKQTSKYLEYILPTKKSIEINIEELICVSEVGTDHKYFDFDYFNPVQTHVFETAYKTDRNFLVCAPTGAGKTDIALLAILKALKSKNAKIIYIVPMKALATEITRKFQEKLRNHVVSEYTGDTDLTRKDLEVSDILICTPEKFDVSTRKLDNILCSSISLIIIDEIHILQDDRGPVIEAIVARIFRFIVLNQKNIRIVGISATLPNYKDVAHFIRAEDVFNFTNEYRPVPLRISIVGIHKQKNNSNIEDTMIELIIEKMNKLSLEKQQLIIFVHSRSETVRTVKKIIKELFNEDFNDRKYNIQNDRKTNKNDKKMTPLLQEFIYKGFGVHHAGLPRNIRLEMESLFRNKKIDVLVSTSTLAWGVNLPAHAVIIKGTTFYDSDRGSFTDLGILDILQIFGRAGRPQYDTYGEAFLFTSSDKLSFYLPQLKNQNLIESNFLKSTVDLLNAEISLGNVNNIEDAIKWIKGTFMYVRMLKNPICYGITQKEYEEGNILNCITEYIVLAAKKLKESKMIEISVSDSTNFINLYSWSFKSTFYGRIASYFYISSETMKEWLEKTDFIFDEESIIRLMLNAKEFSSVILRQDEIFTLKGICTDLNIEYEESERCKLYTLAYCYIKNIPIFHFSLTCDSNFIAKNLQRLSLALERIFLFQNNFILFEKLFFITKKIFKIVKKNEKHEFRVSNIRVGRYLKINIEMDILDKVAMFIYKDPFKDDELIFSDYFSRKTEIFVECNVNEIKIRIIGCERWFESTKIVKIENINSMKEYFKILYHFGYHSCEKVNWSLFDYKKSCKHFSIIYNQNEIMKNIENAKRNQVFITKKKIDYNFNEIKEKNLDFKFFYYNDSNLEVYLKEKTINLNNIIVFTDISSNLHNFEYFKCFLLSNYKINIELEEVYNENFQEKNKIITSLIFKRSLNIKDNIVIVCSNIHECIKTGQELRIKMSTITDTCIKNYDENYGVYWNTKPFKESKIVLLTLKEAKVFCKNEIVIFKGLYDGKNELYNFSEIFRLFDERKIIIYENRNFITFFKSLYNL</sequence>
<dbReference type="SMART" id="SM00487">
    <property type="entry name" value="DEXDc"/>
    <property type="match status" value="1"/>
</dbReference>
<keyword evidence="2" id="KW-0378">Hydrolase</keyword>
<dbReference type="SUPFAM" id="SSF52540">
    <property type="entry name" value="P-loop containing nucleoside triphosphate hydrolases"/>
    <property type="match status" value="1"/>
</dbReference>
<evidence type="ECO:0000256" key="4">
    <source>
        <dbReference type="ARBA" id="ARBA00022840"/>
    </source>
</evidence>
<dbReference type="FunFam" id="1.10.10.10:FF:000024">
    <property type="entry name" value="U5 small nuclear ribonucleoprotein helicase"/>
    <property type="match status" value="1"/>
</dbReference>
<comment type="caution">
    <text evidence="7">The sequence shown here is derived from an EMBL/GenBank/DDBJ whole genome shotgun (WGS) entry which is preliminary data.</text>
</comment>
<evidence type="ECO:0000259" key="5">
    <source>
        <dbReference type="PROSITE" id="PS51192"/>
    </source>
</evidence>
<name>A0A4Q9L7Q4_9MICR</name>
<evidence type="ECO:0000256" key="2">
    <source>
        <dbReference type="ARBA" id="ARBA00022801"/>
    </source>
</evidence>
<evidence type="ECO:0000256" key="3">
    <source>
        <dbReference type="ARBA" id="ARBA00022806"/>
    </source>
</evidence>
<dbReference type="GO" id="GO:0003676">
    <property type="term" value="F:nucleic acid binding"/>
    <property type="evidence" value="ECO:0007669"/>
    <property type="project" value="InterPro"/>
</dbReference>
<dbReference type="CDD" id="cd18795">
    <property type="entry name" value="SF2_C_Ski2"/>
    <property type="match status" value="1"/>
</dbReference>
<dbReference type="GO" id="GO:0004386">
    <property type="term" value="F:helicase activity"/>
    <property type="evidence" value="ECO:0007669"/>
    <property type="project" value="UniProtKB-KW"/>
</dbReference>
<proteinExistence type="predicted"/>
<dbReference type="PROSITE" id="PS51194">
    <property type="entry name" value="HELICASE_CTER"/>
    <property type="match status" value="1"/>
</dbReference>
<dbReference type="VEuPathDB" id="MicrosporidiaDB:CWI39_0814p0010"/>
<keyword evidence="8" id="KW-1185">Reference proteome</keyword>
<dbReference type="GO" id="GO:0016787">
    <property type="term" value="F:hydrolase activity"/>
    <property type="evidence" value="ECO:0007669"/>
    <property type="project" value="UniProtKB-KW"/>
</dbReference>
<dbReference type="InterPro" id="IPR027417">
    <property type="entry name" value="P-loop_NTPase"/>
</dbReference>
<feature type="domain" description="Helicase ATP-binding" evidence="5">
    <location>
        <begin position="125"/>
        <end position="295"/>
    </location>
</feature>
<dbReference type="VEuPathDB" id="MicrosporidiaDB:CWI36_1015p0010"/>
<dbReference type="Gene3D" id="3.40.50.300">
    <property type="entry name" value="P-loop containing nucleotide triphosphate hydrolases"/>
    <property type="match status" value="2"/>
</dbReference>
<dbReference type="InterPro" id="IPR050474">
    <property type="entry name" value="Hel308_SKI2-like"/>
</dbReference>
<dbReference type="Gene3D" id="1.10.3380.10">
    <property type="entry name" value="Sec63 N-terminal domain-like domain"/>
    <property type="match status" value="1"/>
</dbReference>
<dbReference type="Pfam" id="PF00271">
    <property type="entry name" value="Helicase_C"/>
    <property type="match status" value="1"/>
</dbReference>
<dbReference type="Proteomes" id="UP000291404">
    <property type="component" value="Unassembled WGS sequence"/>
</dbReference>
<dbReference type="PROSITE" id="PS51192">
    <property type="entry name" value="HELICASE_ATP_BIND_1"/>
    <property type="match status" value="1"/>
</dbReference>
<dbReference type="GO" id="GO:0005524">
    <property type="term" value="F:ATP binding"/>
    <property type="evidence" value="ECO:0007669"/>
    <property type="project" value="UniProtKB-KW"/>
</dbReference>
<evidence type="ECO:0000313" key="7">
    <source>
        <dbReference type="EMBL" id="TBU02951.1"/>
    </source>
</evidence>
<dbReference type="EMBL" id="PITI01001015">
    <property type="protein sequence ID" value="TBU02951.1"/>
    <property type="molecule type" value="Genomic_DNA"/>
</dbReference>
<dbReference type="SMART" id="SM00490">
    <property type="entry name" value="HELICc"/>
    <property type="match status" value="1"/>
</dbReference>
<evidence type="ECO:0000313" key="8">
    <source>
        <dbReference type="Proteomes" id="UP000291404"/>
    </source>
</evidence>
<dbReference type="InterPro" id="IPR036388">
    <property type="entry name" value="WH-like_DNA-bd_sf"/>
</dbReference>